<feature type="region of interest" description="Disordered" evidence="1">
    <location>
        <begin position="111"/>
        <end position="150"/>
    </location>
</feature>
<reference evidence="2" key="1">
    <citation type="submission" date="2020-03" db="EMBL/GenBank/DDBJ databases">
        <authorList>
            <person name="Weist P."/>
        </authorList>
    </citation>
    <scope>NUCLEOTIDE SEQUENCE</scope>
</reference>
<dbReference type="EMBL" id="CADEAL010000369">
    <property type="protein sequence ID" value="CAB1419177.1"/>
    <property type="molecule type" value="Genomic_DNA"/>
</dbReference>
<organism evidence="2 3">
    <name type="scientific">Pleuronectes platessa</name>
    <name type="common">European plaice</name>
    <dbReference type="NCBI Taxonomy" id="8262"/>
    <lineage>
        <taxon>Eukaryota</taxon>
        <taxon>Metazoa</taxon>
        <taxon>Chordata</taxon>
        <taxon>Craniata</taxon>
        <taxon>Vertebrata</taxon>
        <taxon>Euteleostomi</taxon>
        <taxon>Actinopterygii</taxon>
        <taxon>Neopterygii</taxon>
        <taxon>Teleostei</taxon>
        <taxon>Neoteleostei</taxon>
        <taxon>Acanthomorphata</taxon>
        <taxon>Carangaria</taxon>
        <taxon>Pleuronectiformes</taxon>
        <taxon>Pleuronectoidei</taxon>
        <taxon>Pleuronectidae</taxon>
        <taxon>Pleuronectes</taxon>
    </lineage>
</organism>
<protein>
    <submittedName>
        <fullName evidence="2">Uncharacterized protein</fullName>
    </submittedName>
</protein>
<keyword evidence="3" id="KW-1185">Reference proteome</keyword>
<gene>
    <name evidence="2" type="ORF">PLEPLA_LOCUS7005</name>
</gene>
<dbReference type="Proteomes" id="UP001153269">
    <property type="component" value="Unassembled WGS sequence"/>
</dbReference>
<feature type="compositionally biased region" description="Basic and acidic residues" evidence="1">
    <location>
        <begin position="133"/>
        <end position="150"/>
    </location>
</feature>
<evidence type="ECO:0000313" key="3">
    <source>
        <dbReference type="Proteomes" id="UP001153269"/>
    </source>
</evidence>
<name>A0A9N7YAQ9_PLEPL</name>
<sequence>MQLDFAVHAALDGKMDEQFQPKRRPGSVRLKSPSRFLEEETYSLLLSHRNTPFWRMHPIGTNGYDTGRVSDSGSSASAGRSPGTVVVLEQDVKVAPAPVAWGWWLGRCSTAGPAAPQADKGQAKRLAPPRAVGRGEADDGGSADRDGKKV</sequence>
<proteinExistence type="predicted"/>
<evidence type="ECO:0000313" key="2">
    <source>
        <dbReference type="EMBL" id="CAB1419177.1"/>
    </source>
</evidence>
<dbReference type="AlphaFoldDB" id="A0A9N7YAQ9"/>
<accession>A0A9N7YAQ9</accession>
<evidence type="ECO:0000256" key="1">
    <source>
        <dbReference type="SAM" id="MobiDB-lite"/>
    </source>
</evidence>
<comment type="caution">
    <text evidence="2">The sequence shown here is derived from an EMBL/GenBank/DDBJ whole genome shotgun (WGS) entry which is preliminary data.</text>
</comment>